<dbReference type="Pfam" id="PF05719">
    <property type="entry name" value="GPP34"/>
    <property type="match status" value="1"/>
</dbReference>
<name>A0ABV9ZB67_9PSEU</name>
<dbReference type="Gene3D" id="1.10.3630.10">
    <property type="entry name" value="yeast vps74-n-term truncation variant domain like"/>
    <property type="match status" value="1"/>
</dbReference>
<protein>
    <submittedName>
        <fullName evidence="5">GPP34 family phosphoprotein</fullName>
    </submittedName>
</protein>
<keyword evidence="4" id="KW-0472">Membrane</keyword>
<accession>A0ABV9ZB67</accession>
<evidence type="ECO:0000256" key="2">
    <source>
        <dbReference type="ARBA" id="ARBA00023034"/>
    </source>
</evidence>
<reference evidence="6" key="1">
    <citation type="journal article" date="2019" name="Int. J. Syst. Evol. Microbiol.">
        <title>The Global Catalogue of Microorganisms (GCM) 10K type strain sequencing project: providing services to taxonomists for standard genome sequencing and annotation.</title>
        <authorList>
            <consortium name="The Broad Institute Genomics Platform"/>
            <consortium name="The Broad Institute Genome Sequencing Center for Infectious Disease"/>
            <person name="Wu L."/>
            <person name="Ma J."/>
        </authorList>
    </citation>
    <scope>NUCLEOTIDE SEQUENCE [LARGE SCALE GENOMIC DNA]</scope>
    <source>
        <strain evidence="6">XZYJ18</strain>
    </source>
</reference>
<dbReference type="InterPro" id="IPR008628">
    <property type="entry name" value="GPP34-like"/>
</dbReference>
<dbReference type="InterPro" id="IPR038261">
    <property type="entry name" value="GPP34-like_sf"/>
</dbReference>
<dbReference type="RefSeq" id="WP_378021055.1">
    <property type="nucleotide sequence ID" value="NZ_JBHSKG010000005.1"/>
</dbReference>
<dbReference type="Proteomes" id="UP001596175">
    <property type="component" value="Unassembled WGS sequence"/>
</dbReference>
<sequence>MLPQQMLLLAHDARRDRLDVASTLVRGPLLRAAAVAELALRGSLRAAGGWVERVAGARPGDPFLAAVLDAVPHDRPRRWLDVVDEDWHRAEDAVLDQLAAAGTLRTRRSRTWNLFPVRHAVLAEPARAQALRDRVRDTVLGGHDPAGLPIGDAVLALLAADGGVASTFDVREQHRHRDAFRAVAHRVESRLPGLREGTLYALAARRAAAS</sequence>
<evidence type="ECO:0000313" key="6">
    <source>
        <dbReference type="Proteomes" id="UP001596175"/>
    </source>
</evidence>
<comment type="caution">
    <text evidence="5">The sequence shown here is derived from an EMBL/GenBank/DDBJ whole genome shotgun (WGS) entry which is preliminary data.</text>
</comment>
<organism evidence="5 6">
    <name type="scientific">Actinomycetospora rhizophila</name>
    <dbReference type="NCBI Taxonomy" id="1416876"/>
    <lineage>
        <taxon>Bacteria</taxon>
        <taxon>Bacillati</taxon>
        <taxon>Actinomycetota</taxon>
        <taxon>Actinomycetes</taxon>
        <taxon>Pseudonocardiales</taxon>
        <taxon>Pseudonocardiaceae</taxon>
        <taxon>Actinomycetospora</taxon>
    </lineage>
</organism>
<gene>
    <name evidence="5" type="ORF">ACFPK1_11455</name>
</gene>
<evidence type="ECO:0000256" key="4">
    <source>
        <dbReference type="ARBA" id="ARBA00023136"/>
    </source>
</evidence>
<evidence type="ECO:0000256" key="1">
    <source>
        <dbReference type="ARBA" id="ARBA00004255"/>
    </source>
</evidence>
<dbReference type="EMBL" id="JBHSKG010000005">
    <property type="protein sequence ID" value="MFC5138851.1"/>
    <property type="molecule type" value="Genomic_DNA"/>
</dbReference>
<proteinExistence type="predicted"/>
<comment type="subcellular location">
    <subcellularLocation>
        <location evidence="1">Golgi apparatus membrane</location>
        <topology evidence="1">Peripheral membrane protein</topology>
        <orientation evidence="1">Cytoplasmic side</orientation>
    </subcellularLocation>
</comment>
<evidence type="ECO:0000256" key="3">
    <source>
        <dbReference type="ARBA" id="ARBA00023121"/>
    </source>
</evidence>
<evidence type="ECO:0000313" key="5">
    <source>
        <dbReference type="EMBL" id="MFC5138851.1"/>
    </source>
</evidence>
<keyword evidence="3" id="KW-0446">Lipid-binding</keyword>
<keyword evidence="6" id="KW-1185">Reference proteome</keyword>
<keyword evidence="2" id="KW-0333">Golgi apparatus</keyword>